<evidence type="ECO:0000313" key="2">
    <source>
        <dbReference type="EMBL" id="BFD46902.1"/>
    </source>
</evidence>
<protein>
    <recommendedName>
        <fullName evidence="1">PIN domain-containing protein</fullName>
    </recommendedName>
</protein>
<sequence>MMKYYCDTNFVIQYLIGENLEMFLKTKEVFAQVQTGKASIILEQTVFTEITFVLLSFYKIPKNKIAEVLSDLLAYKGIICEDKDTLLLDLNIYSSHNLHIVDCLLVAKAEKSNITILSFDQKLLNIYNQRQILMGSNKQ</sequence>
<reference evidence="2" key="1">
    <citation type="submission" date="2024-01" db="EMBL/GenBank/DDBJ databases">
        <title>Sequencing the genomes of a sandfly, Sergentomyia squamirostris, and its two endosymbionts.</title>
        <authorList>
            <person name="Itokawa K."/>
            <person name="Sanjoba C."/>
        </authorList>
    </citation>
    <scope>NUCLEOTIDE SEQUENCE</scope>
    <source>
        <strain evidence="2">RiSSQ</strain>
        <plasmid evidence="2">pRiSSQ01</plasmid>
    </source>
</reference>
<proteinExistence type="predicted"/>
<evidence type="ECO:0000259" key="1">
    <source>
        <dbReference type="Pfam" id="PF01850"/>
    </source>
</evidence>
<dbReference type="AlphaFoldDB" id="A0AAT9GAP1"/>
<keyword evidence="2" id="KW-0614">Plasmid</keyword>
<dbReference type="InterPro" id="IPR002716">
    <property type="entry name" value="PIN_dom"/>
</dbReference>
<feature type="domain" description="PIN" evidence="1">
    <location>
        <begin position="4"/>
        <end position="126"/>
    </location>
</feature>
<organism evidence="2">
    <name type="scientific">Candidatus Tisiphia endosymbiont of Sergentomyia squamirostris</name>
    <dbReference type="NCBI Taxonomy" id="3113639"/>
    <lineage>
        <taxon>Bacteria</taxon>
        <taxon>Pseudomonadati</taxon>
        <taxon>Pseudomonadota</taxon>
        <taxon>Alphaproteobacteria</taxon>
        <taxon>Rickettsiales</taxon>
        <taxon>Rickettsiaceae</taxon>
        <taxon>Rickettsieae</taxon>
        <taxon>Candidatus Tisiphia</taxon>
    </lineage>
</organism>
<dbReference type="InterPro" id="IPR029060">
    <property type="entry name" value="PIN-like_dom_sf"/>
</dbReference>
<dbReference type="Pfam" id="PF01850">
    <property type="entry name" value="PIN"/>
    <property type="match status" value="1"/>
</dbReference>
<gene>
    <name evidence="2" type="ORF">DMENIID0002_15480</name>
</gene>
<geneLocation type="plasmid" evidence="2">
    <name>pRiSSQ01</name>
</geneLocation>
<dbReference type="EMBL" id="AP029171">
    <property type="protein sequence ID" value="BFD46902.1"/>
    <property type="molecule type" value="Genomic_DNA"/>
</dbReference>
<dbReference type="Gene3D" id="3.40.50.1010">
    <property type="entry name" value="5'-nuclease"/>
    <property type="match status" value="1"/>
</dbReference>
<accession>A0AAT9GAP1</accession>
<name>A0AAT9GAP1_9RICK</name>
<dbReference type="SUPFAM" id="SSF88723">
    <property type="entry name" value="PIN domain-like"/>
    <property type="match status" value="1"/>
</dbReference>